<proteinExistence type="inferred from homology"/>
<dbReference type="EMBL" id="QGMG01000198">
    <property type="protein sequence ID" value="TVY55938.1"/>
    <property type="molecule type" value="Genomic_DNA"/>
</dbReference>
<dbReference type="InterPro" id="IPR029058">
    <property type="entry name" value="AB_hydrolase_fold"/>
</dbReference>
<dbReference type="PROSITE" id="PS00560">
    <property type="entry name" value="CARBOXYPEPT_SER_HIS"/>
    <property type="match status" value="1"/>
</dbReference>
<reference evidence="7 8" key="1">
    <citation type="submission" date="2018-05" db="EMBL/GenBank/DDBJ databases">
        <title>Whole genome sequencing for identification of molecular markers to develop diagnostic detection tools for the regulated plant pathogen Lachnellula willkommii.</title>
        <authorList>
            <person name="Giroux E."/>
            <person name="Bilodeau G."/>
        </authorList>
    </citation>
    <scope>NUCLEOTIDE SEQUENCE [LARGE SCALE GENOMIC DNA]</scope>
    <source>
        <strain evidence="7 8">CBS 625.97</strain>
    </source>
</reference>
<evidence type="ECO:0000256" key="1">
    <source>
        <dbReference type="ARBA" id="ARBA00009431"/>
    </source>
</evidence>
<feature type="signal peptide" evidence="6">
    <location>
        <begin position="1"/>
        <end position="19"/>
    </location>
</feature>
<dbReference type="Gene3D" id="3.40.50.1820">
    <property type="entry name" value="alpha/beta hydrolase"/>
    <property type="match status" value="1"/>
</dbReference>
<dbReference type="PRINTS" id="PR00724">
    <property type="entry name" value="CRBOXYPTASEC"/>
</dbReference>
<dbReference type="SUPFAM" id="SSF53474">
    <property type="entry name" value="alpha/beta-Hydrolases"/>
    <property type="match status" value="2"/>
</dbReference>
<dbReference type="AlphaFoldDB" id="A0A7D8UTR1"/>
<keyword evidence="8" id="KW-1185">Reference proteome</keyword>
<dbReference type="Pfam" id="PF00450">
    <property type="entry name" value="Peptidase_S10"/>
    <property type="match status" value="2"/>
</dbReference>
<dbReference type="PANTHER" id="PTHR11802">
    <property type="entry name" value="SERINE PROTEASE FAMILY S10 SERINE CARBOXYPEPTIDASE"/>
    <property type="match status" value="1"/>
</dbReference>
<dbReference type="OrthoDB" id="443318at2759"/>
<dbReference type="GO" id="GO:0006508">
    <property type="term" value="P:proteolysis"/>
    <property type="evidence" value="ECO:0007669"/>
    <property type="project" value="UniProtKB-KW"/>
</dbReference>
<evidence type="ECO:0000256" key="3">
    <source>
        <dbReference type="ARBA" id="ARBA00022670"/>
    </source>
</evidence>
<keyword evidence="3 6" id="KW-0645">Protease</keyword>
<protein>
    <recommendedName>
        <fullName evidence="6">Carboxypeptidase</fullName>
        <ecNumber evidence="6">3.4.16.-</ecNumber>
    </recommendedName>
</protein>
<dbReference type="PROSITE" id="PS00131">
    <property type="entry name" value="CARBOXYPEPT_SER_SER"/>
    <property type="match status" value="1"/>
</dbReference>
<dbReference type="Proteomes" id="UP000481288">
    <property type="component" value="Unassembled WGS sequence"/>
</dbReference>
<evidence type="ECO:0000313" key="8">
    <source>
        <dbReference type="Proteomes" id="UP000481288"/>
    </source>
</evidence>
<keyword evidence="5" id="KW-0325">Glycoprotein</keyword>
<dbReference type="EC" id="3.4.16.-" evidence="6"/>
<dbReference type="InterPro" id="IPR033124">
    <property type="entry name" value="Ser_caboxypep_his_AS"/>
</dbReference>
<keyword evidence="2 6" id="KW-0121">Carboxypeptidase</keyword>
<feature type="chain" id="PRO_5029039262" description="Carboxypeptidase" evidence="6">
    <location>
        <begin position="20"/>
        <end position="718"/>
    </location>
</feature>
<evidence type="ECO:0000256" key="4">
    <source>
        <dbReference type="ARBA" id="ARBA00022801"/>
    </source>
</evidence>
<evidence type="ECO:0000256" key="5">
    <source>
        <dbReference type="ARBA" id="ARBA00023180"/>
    </source>
</evidence>
<dbReference type="InterPro" id="IPR018202">
    <property type="entry name" value="Ser_caboxypep_ser_AS"/>
</dbReference>
<dbReference type="GO" id="GO:0004185">
    <property type="term" value="F:serine-type carboxypeptidase activity"/>
    <property type="evidence" value="ECO:0007669"/>
    <property type="project" value="UniProtKB-UniRule"/>
</dbReference>
<dbReference type="InterPro" id="IPR001563">
    <property type="entry name" value="Peptidase_S10"/>
</dbReference>
<name>A0A7D8UTR1_9HELO</name>
<dbReference type="GO" id="GO:0000324">
    <property type="term" value="C:fungal-type vacuole"/>
    <property type="evidence" value="ECO:0007669"/>
    <property type="project" value="TreeGrafter"/>
</dbReference>
<comment type="caution">
    <text evidence="7">The sequence shown here is derived from an EMBL/GenBank/DDBJ whole genome shotgun (WGS) entry which is preliminary data.</text>
</comment>
<sequence length="718" mass="77269">MYSSFRSLSLSFLIAVAFAQYPPASNLTTIKSPVDGNITISYKQPPVGTCQTAFDTQQQYTGWVNIPGNYSTNTFFWFFGARQPTDSLTIWLNGGPGSSSMLGLFTGNGPCEVVELAQGKFGTIAREYGWDRGSNMLYIDQNEELMSEEHRMGVRSSLPSKWSIAKYPSFSDSETNLFTTSANLLQPNQVGFSYDTPTNGSLDLLTSDLYTPPQVLPKSQPADTFMNGTFNTLNLNNTANTTEIAAMAIWHMLQGFLGAFPQYMPNSTAVGVHLFAESYGGKYGPAFATLWEQQNNRRSNGTISRNGTLDIKLASLGIINGCVDDLVQAPYYPIMAINNSFAYESINPTRAMLASASFTSNGGCRDLINQCRAAVGAQDPDNEGDVGVVNSLCSNAYSFCNTNIVEPYFDAGRSIYDISHLLPDSFPPSTYLEYLNSADFLAAIGSPVNYTETNTQVVKAFTSTGDYERQGYVPDIAALLNAGIRVGFMYGDRDYICNWLGGEAISLAVATQAGGSYSTLFRAAGYAPIITNTSYIGGVVRQYGNLSFSRIYDAGHSVPAYQPETAFEVFARIMSGTSVSTGEIINPAVYNTTGPANATYTASLPASPTNTCWLRNILETCNDNQKNMIIGNEGAIINGVLYDAASDWSSPGSSTTADVVPNPSGTGSVSVTTTTQVLTGLFTATSTPSPTSTKKKSLATHPSALNGLLLLMFIPFLL</sequence>
<gene>
    <name evidence="7" type="primary">SCPA_0</name>
    <name evidence="7" type="ORF">LCER1_G002374</name>
</gene>
<organism evidence="7 8">
    <name type="scientific">Lachnellula cervina</name>
    <dbReference type="NCBI Taxonomy" id="1316786"/>
    <lineage>
        <taxon>Eukaryota</taxon>
        <taxon>Fungi</taxon>
        <taxon>Dikarya</taxon>
        <taxon>Ascomycota</taxon>
        <taxon>Pezizomycotina</taxon>
        <taxon>Leotiomycetes</taxon>
        <taxon>Helotiales</taxon>
        <taxon>Lachnaceae</taxon>
        <taxon>Lachnellula</taxon>
    </lineage>
</organism>
<comment type="similarity">
    <text evidence="1 6">Belongs to the peptidase S10 family.</text>
</comment>
<keyword evidence="4 6" id="KW-0378">Hydrolase</keyword>
<dbReference type="PANTHER" id="PTHR11802:SF404">
    <property type="entry name" value="CARBOXYPEPTIDASE"/>
    <property type="match status" value="1"/>
</dbReference>
<accession>A0A7D8UTR1</accession>
<keyword evidence="6" id="KW-0732">Signal</keyword>
<evidence type="ECO:0000313" key="7">
    <source>
        <dbReference type="EMBL" id="TVY55938.1"/>
    </source>
</evidence>
<evidence type="ECO:0000256" key="6">
    <source>
        <dbReference type="RuleBase" id="RU361156"/>
    </source>
</evidence>
<evidence type="ECO:0000256" key="2">
    <source>
        <dbReference type="ARBA" id="ARBA00022645"/>
    </source>
</evidence>